<accession>N6UAY2</accession>
<evidence type="ECO:0000256" key="1">
    <source>
        <dbReference type="PROSITE-ProRule" id="PRU00339"/>
    </source>
</evidence>
<gene>
    <name evidence="3" type="ORF">RHSP_26640</name>
</gene>
<dbReference type="STRING" id="363754.RHSP_26640"/>
<comment type="caution">
    <text evidence="3">The sequence shown here is derived from an EMBL/GenBank/DDBJ whole genome shotgun (WGS) entry which is preliminary data.</text>
</comment>
<dbReference type="InterPro" id="IPR019734">
    <property type="entry name" value="TPR_rpt"/>
</dbReference>
<proteinExistence type="predicted"/>
<dbReference type="Proteomes" id="UP000012429">
    <property type="component" value="Unassembled WGS sequence"/>
</dbReference>
<feature type="chain" id="PRO_5004126041" evidence="2">
    <location>
        <begin position="31"/>
        <end position="212"/>
    </location>
</feature>
<reference evidence="3 4" key="1">
    <citation type="journal article" date="2012" name="BMC Genomics">
        <title>Genomic basis of broad host range and environmental adaptability of Rhizobium tropici CIAT 899 and Rhizobium sp. PRF 81 which are used in inoculants for common bean (Phaseolus vulgaris L.).</title>
        <authorList>
            <person name="Ormeno-Orrillo E."/>
            <person name="Menna P."/>
            <person name="Almeida L.G."/>
            <person name="Ollero F.J."/>
            <person name="Nicolas M.F."/>
            <person name="Pains Rodrigues E."/>
            <person name="Shigueyoshi Nakatani A."/>
            <person name="Silva Batista J.S."/>
            <person name="Oliveira Chueire L.M."/>
            <person name="Souza R.C."/>
            <person name="Ribeiro Vasconcelos A.T."/>
            <person name="Megias M."/>
            <person name="Hungria M."/>
            <person name="Martinez-Romero E."/>
        </authorList>
    </citation>
    <scope>NUCLEOTIDE SEQUENCE [LARGE SCALE GENOMIC DNA]</scope>
    <source>
        <strain evidence="3 4">PRF 81</strain>
    </source>
</reference>
<organism evidence="3 4">
    <name type="scientific">Rhizobium freirei PRF 81</name>
    <dbReference type="NCBI Taxonomy" id="363754"/>
    <lineage>
        <taxon>Bacteria</taxon>
        <taxon>Pseudomonadati</taxon>
        <taxon>Pseudomonadota</taxon>
        <taxon>Alphaproteobacteria</taxon>
        <taxon>Hyphomicrobiales</taxon>
        <taxon>Rhizobiaceae</taxon>
        <taxon>Rhizobium/Agrobacterium group</taxon>
        <taxon>Rhizobium</taxon>
    </lineage>
</organism>
<dbReference type="InterPro" id="IPR011990">
    <property type="entry name" value="TPR-like_helical_dom_sf"/>
</dbReference>
<dbReference type="Pfam" id="PF13181">
    <property type="entry name" value="TPR_8"/>
    <property type="match status" value="1"/>
</dbReference>
<dbReference type="SMART" id="SM00028">
    <property type="entry name" value="TPR"/>
    <property type="match status" value="3"/>
</dbReference>
<keyword evidence="2" id="KW-0732">Signal</keyword>
<evidence type="ECO:0000313" key="3">
    <source>
        <dbReference type="EMBL" id="ENN87348.1"/>
    </source>
</evidence>
<evidence type="ECO:0000313" key="4">
    <source>
        <dbReference type="Proteomes" id="UP000012429"/>
    </source>
</evidence>
<dbReference type="PROSITE" id="PS50005">
    <property type="entry name" value="TPR"/>
    <property type="match status" value="1"/>
</dbReference>
<evidence type="ECO:0000256" key="2">
    <source>
        <dbReference type="SAM" id="SignalP"/>
    </source>
</evidence>
<dbReference type="OrthoDB" id="9815010at2"/>
<keyword evidence="4" id="KW-1185">Reference proteome</keyword>
<dbReference type="AlphaFoldDB" id="N6UAY2"/>
<dbReference type="SUPFAM" id="SSF48452">
    <property type="entry name" value="TPR-like"/>
    <property type="match status" value="1"/>
</dbReference>
<feature type="repeat" description="TPR" evidence="1">
    <location>
        <begin position="126"/>
        <end position="159"/>
    </location>
</feature>
<keyword evidence="1" id="KW-0802">TPR repeat</keyword>
<dbReference type="Gene3D" id="1.25.40.10">
    <property type="entry name" value="Tetratricopeptide repeat domain"/>
    <property type="match status" value="1"/>
</dbReference>
<sequence>MPAMRVLALSYLALPILLALAVSPPLVALADQPADLEKKDPGAPGASSGSLSPKQQLDNLFTALKRQRDPDQAALIADQINAQLNDSGSATINLLMQWADKAILDKRSAAAMDYLDQVISLKPDYPEGWNRRATLNFAIGDYRKSMEDINQVLRIEPRHFGALAGMATLLTERGNDALALKAWERFLEIYPANRSAQEEASKLSEKIAGSRT</sequence>
<dbReference type="PATRIC" id="fig|363754.4.peg.2725"/>
<dbReference type="RefSeq" id="WP_004117418.1">
    <property type="nucleotide sequence ID" value="NZ_AQHN01000056.1"/>
</dbReference>
<name>N6UAY2_9HYPH</name>
<dbReference type="EMBL" id="AQHN01000056">
    <property type="protein sequence ID" value="ENN87348.1"/>
    <property type="molecule type" value="Genomic_DNA"/>
</dbReference>
<feature type="signal peptide" evidence="2">
    <location>
        <begin position="1"/>
        <end position="30"/>
    </location>
</feature>
<protein>
    <submittedName>
        <fullName evidence="3">Uncharacterized protein</fullName>
    </submittedName>
</protein>